<evidence type="ECO:0000313" key="3">
    <source>
        <dbReference type="EMBL" id="CAK9237222.1"/>
    </source>
</evidence>
<name>A0ABP0V5G4_9BRYO</name>
<dbReference type="InterPro" id="IPR011992">
    <property type="entry name" value="EF-hand-dom_pair"/>
</dbReference>
<sequence length="812" mass="93695">MEFYANKENESDDRRLLLAITVEIEDGVVEYIEMKEGDSAEAVAVKFCHDHSLPDQFVAPLTEHIVSNIISISQEDKDIVFCTKDECTSFEDHWPQQIASHDHPCQDRHNSTQADQEKPSRFRDCPTQTSGLPLSQSQKVNKAVGSRITSTPKKAAVKPRHIFTGRLLAPTHTSRAKMSVTEPMEKKVNKGKSFSPLSDKEKSVYMRLYAEFMNQKQKLEDDKRRIEELYQEKLERERTSISKKSSRIMRMRGRTAKQYRNYGELLYREALSKRQNQQKLIAKKLKDDEAKVLAEMTGVPEISKRAKQIRREEGQVWNRLQSEGKLKKDQLQSRTELVWETKLECTFKPQTNQRRLEGSEDYQDCSTSRFDQLFLDAESRRRRQEEYLLWYPEGVTFQPTINKKANDLKENVNDSNQSGQSVFDRLLQYASKLNEKKQLQAELSNRPIDQNTGREFFRPLTGRKPQIDRNPLTLPIGDFLYSMRFFLDNKLECLNQRDHKLQQDQANYRYVGANSQKLLGRIRQRGFKQVFDILDDDKDGLVKLASANLQQLSQDIVEDVKQVIKMGADDTPISFDKFVKFMVAVQEKTHKGTQLLVLKHKTHTDDNDSTHHIKMDRLSRNLSMSRRKFSTKQEWYKLICMDREKGLQKVDSLRKEKEALEMAECTFRPELYGRGNKSSKGRSLKGSHAEEIQSPNSIVERETQEVHGFYFKDEHGPGWPGETGLQPHTTEIHTDEIGPMGLLDSLTLMVAQSSDGNPYGHKSILMPSTSQQALIEQTNMVQDQQADTLDPSDLPECNDENQSGMFFGLMGA</sequence>
<gene>
    <name evidence="3" type="ORF">CSSPTR1EN2_LOCUS23595</name>
</gene>
<evidence type="ECO:0000256" key="1">
    <source>
        <dbReference type="SAM" id="Coils"/>
    </source>
</evidence>
<organism evidence="3 4">
    <name type="scientific">Sphagnum troendelagicum</name>
    <dbReference type="NCBI Taxonomy" id="128251"/>
    <lineage>
        <taxon>Eukaryota</taxon>
        <taxon>Viridiplantae</taxon>
        <taxon>Streptophyta</taxon>
        <taxon>Embryophyta</taxon>
        <taxon>Bryophyta</taxon>
        <taxon>Sphagnophytina</taxon>
        <taxon>Sphagnopsida</taxon>
        <taxon>Sphagnales</taxon>
        <taxon>Sphagnaceae</taxon>
        <taxon>Sphagnum</taxon>
    </lineage>
</organism>
<evidence type="ECO:0000256" key="2">
    <source>
        <dbReference type="SAM" id="MobiDB-lite"/>
    </source>
</evidence>
<protein>
    <submittedName>
        <fullName evidence="3">Uncharacterized protein</fullName>
    </submittedName>
</protein>
<accession>A0ABP0V5G4</accession>
<feature type="region of interest" description="Disordered" evidence="2">
    <location>
        <begin position="173"/>
        <end position="195"/>
    </location>
</feature>
<dbReference type="PANTHER" id="PTHR35381">
    <property type="entry name" value="EF-HAND DOMAIN-CONTAINING PROTEIN"/>
    <property type="match status" value="1"/>
</dbReference>
<feature type="region of interest" description="Disordered" evidence="2">
    <location>
        <begin position="100"/>
        <end position="156"/>
    </location>
</feature>
<dbReference type="EMBL" id="OZ019901">
    <property type="protein sequence ID" value="CAK9237222.1"/>
    <property type="molecule type" value="Genomic_DNA"/>
</dbReference>
<feature type="coiled-coil region" evidence="1">
    <location>
        <begin position="209"/>
        <end position="239"/>
    </location>
</feature>
<dbReference type="Proteomes" id="UP001497512">
    <property type="component" value="Chromosome 9"/>
</dbReference>
<dbReference type="SUPFAM" id="SSF47473">
    <property type="entry name" value="EF-hand"/>
    <property type="match status" value="1"/>
</dbReference>
<keyword evidence="1" id="KW-0175">Coiled coil</keyword>
<feature type="compositionally biased region" description="Basic and acidic residues" evidence="2">
    <location>
        <begin position="100"/>
        <end position="124"/>
    </location>
</feature>
<proteinExistence type="predicted"/>
<reference evidence="3" key="1">
    <citation type="submission" date="2024-02" db="EMBL/GenBank/DDBJ databases">
        <authorList>
            <consortium name="ELIXIR-Norway"/>
            <consortium name="Elixir Norway"/>
        </authorList>
    </citation>
    <scope>NUCLEOTIDE SEQUENCE</scope>
</reference>
<feature type="compositionally biased region" description="Polar residues" evidence="2">
    <location>
        <begin position="126"/>
        <end position="140"/>
    </location>
</feature>
<evidence type="ECO:0000313" key="4">
    <source>
        <dbReference type="Proteomes" id="UP001497512"/>
    </source>
</evidence>
<dbReference type="PANTHER" id="PTHR35381:SF1">
    <property type="entry name" value="EF-HAND DOMAIN-CONTAINING PROTEIN"/>
    <property type="match status" value="1"/>
</dbReference>
<keyword evidence="4" id="KW-1185">Reference proteome</keyword>
<feature type="region of interest" description="Disordered" evidence="2">
    <location>
        <begin position="674"/>
        <end position="695"/>
    </location>
</feature>